<evidence type="ECO:0000313" key="4">
    <source>
        <dbReference type="EMBL" id="KAL3394045.1"/>
    </source>
</evidence>
<gene>
    <name evidence="4" type="ORF">TKK_011711</name>
</gene>
<dbReference type="InterPro" id="IPR027417">
    <property type="entry name" value="P-loop_NTPase"/>
</dbReference>
<evidence type="ECO:0000256" key="1">
    <source>
        <dbReference type="ARBA" id="ARBA00005771"/>
    </source>
</evidence>
<dbReference type="EMBL" id="JBJJXI010000094">
    <property type="protein sequence ID" value="KAL3394045.1"/>
    <property type="molecule type" value="Genomic_DNA"/>
</dbReference>
<accession>A0ABD2WLW8</accession>
<keyword evidence="2" id="KW-0808">Transferase</keyword>
<dbReference type="InterPro" id="IPR000863">
    <property type="entry name" value="Sulfotransferase_dom"/>
</dbReference>
<sequence length="342" mass="40255">MDTNSELPDMKCLDEETTKIMLKSFKGEKLGWVTVGKKKWFLPKKYEKQCSIYYNFKAKPDDTWIVTFPRSGTTWTQELIWLLNNDLDFKTANSVPLVARFPFLELSMAINDNTSRSILDENQDNAEIESLVSNIELTYEIARSMPAPRFIKTHFPLSLVPDILRSGCKIVYVARNPKDVAVSYYHFHKTVKAYDFQGSFEQFWDYFQNDLTSWSPYWEHVKEAWKLRHNANFLFLFYEEMTQDLLSVSKKVAKFLGKSYSDEQFEKLVNHLQFSSIKNNEMVNLTRANMKVIFKSDTFIRQGKSEAWHSLFTPELNEKANTWIKENLKDTDLSFPFIKLYS</sequence>
<dbReference type="Pfam" id="PF00685">
    <property type="entry name" value="Sulfotransfer_1"/>
    <property type="match status" value="1"/>
</dbReference>
<evidence type="ECO:0000313" key="5">
    <source>
        <dbReference type="Proteomes" id="UP001627154"/>
    </source>
</evidence>
<dbReference type="AlphaFoldDB" id="A0ABD2WLW8"/>
<proteinExistence type="inferred from homology"/>
<organism evidence="4 5">
    <name type="scientific">Trichogramma kaykai</name>
    <dbReference type="NCBI Taxonomy" id="54128"/>
    <lineage>
        <taxon>Eukaryota</taxon>
        <taxon>Metazoa</taxon>
        <taxon>Ecdysozoa</taxon>
        <taxon>Arthropoda</taxon>
        <taxon>Hexapoda</taxon>
        <taxon>Insecta</taxon>
        <taxon>Pterygota</taxon>
        <taxon>Neoptera</taxon>
        <taxon>Endopterygota</taxon>
        <taxon>Hymenoptera</taxon>
        <taxon>Apocrita</taxon>
        <taxon>Proctotrupomorpha</taxon>
        <taxon>Chalcidoidea</taxon>
        <taxon>Trichogrammatidae</taxon>
        <taxon>Trichogramma</taxon>
    </lineage>
</organism>
<protein>
    <recommendedName>
        <fullName evidence="3">Sulfotransferase domain-containing protein</fullName>
    </recommendedName>
</protein>
<dbReference type="PANTHER" id="PTHR11783">
    <property type="entry name" value="SULFOTRANSFERASE SULT"/>
    <property type="match status" value="1"/>
</dbReference>
<evidence type="ECO:0000256" key="2">
    <source>
        <dbReference type="ARBA" id="ARBA00022679"/>
    </source>
</evidence>
<dbReference type="SUPFAM" id="SSF52540">
    <property type="entry name" value="P-loop containing nucleoside triphosphate hydrolases"/>
    <property type="match status" value="1"/>
</dbReference>
<comment type="caution">
    <text evidence="4">The sequence shown here is derived from an EMBL/GenBank/DDBJ whole genome shotgun (WGS) entry which is preliminary data.</text>
</comment>
<feature type="domain" description="Sulfotransferase" evidence="3">
    <location>
        <begin position="60"/>
        <end position="331"/>
    </location>
</feature>
<dbReference type="Proteomes" id="UP001627154">
    <property type="component" value="Unassembled WGS sequence"/>
</dbReference>
<dbReference type="GO" id="GO:0016740">
    <property type="term" value="F:transferase activity"/>
    <property type="evidence" value="ECO:0007669"/>
    <property type="project" value="UniProtKB-KW"/>
</dbReference>
<name>A0ABD2WLW8_9HYME</name>
<comment type="similarity">
    <text evidence="1">Belongs to the sulfotransferase 1 family.</text>
</comment>
<keyword evidence="5" id="KW-1185">Reference proteome</keyword>
<reference evidence="4 5" key="1">
    <citation type="journal article" date="2024" name="bioRxiv">
        <title>A reference genome for Trichogramma kaykai: A tiny desert-dwelling parasitoid wasp with competing sex-ratio distorters.</title>
        <authorList>
            <person name="Culotta J."/>
            <person name="Lindsey A.R."/>
        </authorList>
    </citation>
    <scope>NUCLEOTIDE SEQUENCE [LARGE SCALE GENOMIC DNA]</scope>
    <source>
        <strain evidence="4 5">KSX58</strain>
    </source>
</reference>
<evidence type="ECO:0000259" key="3">
    <source>
        <dbReference type="Pfam" id="PF00685"/>
    </source>
</evidence>
<dbReference type="Gene3D" id="3.40.50.300">
    <property type="entry name" value="P-loop containing nucleotide triphosphate hydrolases"/>
    <property type="match status" value="1"/>
</dbReference>